<comment type="similarity">
    <text evidence="1">Belongs to the sigma-70 factor family. ECF subfamily.</text>
</comment>
<evidence type="ECO:0000256" key="2">
    <source>
        <dbReference type="ARBA" id="ARBA00023015"/>
    </source>
</evidence>
<reference evidence="8 9" key="1">
    <citation type="submission" date="2022-04" db="EMBL/GenBank/DDBJ databases">
        <title>Genome diversity in the genus Frankia.</title>
        <authorList>
            <person name="Carlos-Shanley C."/>
            <person name="Hahn D."/>
        </authorList>
    </citation>
    <scope>NUCLEOTIDE SEQUENCE [LARGE SCALE GENOMIC DNA]</scope>
    <source>
        <strain evidence="8 9">Ag45/Mut15</strain>
    </source>
</reference>
<dbReference type="Gene3D" id="1.10.1740.10">
    <property type="match status" value="1"/>
</dbReference>
<evidence type="ECO:0000256" key="3">
    <source>
        <dbReference type="ARBA" id="ARBA00023082"/>
    </source>
</evidence>
<sequence>MVDPPSDPAPDLGSAVSGARRGDEASFRVVYRTVQPGLLRYLRVLVGDDAEDVASEAWLQIARDLSTFRGDADGFRGWAATIARHRALDHLRRRGRRPREDVPVEWVTAQLAAPDDTAGEALEAMSTETALRLIAGLPLDQAEAVLLRVVMGLDAKTAGQVLGKRAGAVRTAAHRGLRRLAEQLGDDHGFRPGVTPVGPSTLKDVR</sequence>
<dbReference type="EMBL" id="JALKFT010000036">
    <property type="protein sequence ID" value="MCK9878511.1"/>
    <property type="molecule type" value="Genomic_DNA"/>
</dbReference>
<keyword evidence="9" id="KW-1185">Reference proteome</keyword>
<dbReference type="PANTHER" id="PTHR43133:SF66">
    <property type="entry name" value="ECF RNA POLYMERASE SIGMA FACTOR SIGK"/>
    <property type="match status" value="1"/>
</dbReference>
<keyword evidence="2" id="KW-0805">Transcription regulation</keyword>
<dbReference type="Gene3D" id="1.10.10.10">
    <property type="entry name" value="Winged helix-like DNA-binding domain superfamily/Winged helix DNA-binding domain"/>
    <property type="match status" value="1"/>
</dbReference>
<dbReference type="InterPro" id="IPR013325">
    <property type="entry name" value="RNA_pol_sigma_r2"/>
</dbReference>
<dbReference type="SUPFAM" id="SSF88946">
    <property type="entry name" value="Sigma2 domain of RNA polymerase sigma factors"/>
    <property type="match status" value="1"/>
</dbReference>
<evidence type="ECO:0000259" key="7">
    <source>
        <dbReference type="Pfam" id="PF08281"/>
    </source>
</evidence>
<protein>
    <submittedName>
        <fullName evidence="8">RNA polymerase sigma factor</fullName>
    </submittedName>
</protein>
<comment type="caution">
    <text evidence="8">The sequence shown here is derived from an EMBL/GenBank/DDBJ whole genome shotgun (WGS) entry which is preliminary data.</text>
</comment>
<evidence type="ECO:0000256" key="1">
    <source>
        <dbReference type="ARBA" id="ARBA00010641"/>
    </source>
</evidence>
<feature type="region of interest" description="Disordered" evidence="5">
    <location>
        <begin position="187"/>
        <end position="206"/>
    </location>
</feature>
<dbReference type="InterPro" id="IPR036388">
    <property type="entry name" value="WH-like_DNA-bd_sf"/>
</dbReference>
<dbReference type="InterPro" id="IPR007627">
    <property type="entry name" value="RNA_pol_sigma70_r2"/>
</dbReference>
<dbReference type="PANTHER" id="PTHR43133">
    <property type="entry name" value="RNA POLYMERASE ECF-TYPE SIGMA FACTO"/>
    <property type="match status" value="1"/>
</dbReference>
<dbReference type="Proteomes" id="UP001201873">
    <property type="component" value="Unassembled WGS sequence"/>
</dbReference>
<evidence type="ECO:0000256" key="5">
    <source>
        <dbReference type="SAM" id="MobiDB-lite"/>
    </source>
</evidence>
<name>A0ABT0K469_9ACTN</name>
<evidence type="ECO:0000259" key="6">
    <source>
        <dbReference type="Pfam" id="PF04542"/>
    </source>
</evidence>
<feature type="domain" description="RNA polymerase sigma factor 70 region 4 type 2" evidence="7">
    <location>
        <begin position="130"/>
        <end position="180"/>
    </location>
</feature>
<feature type="domain" description="RNA polymerase sigma-70 region 2" evidence="6">
    <location>
        <begin position="31"/>
        <end position="97"/>
    </location>
</feature>
<keyword evidence="3" id="KW-0731">Sigma factor</keyword>
<evidence type="ECO:0000256" key="4">
    <source>
        <dbReference type="ARBA" id="ARBA00023163"/>
    </source>
</evidence>
<evidence type="ECO:0000313" key="9">
    <source>
        <dbReference type="Proteomes" id="UP001201873"/>
    </source>
</evidence>
<dbReference type="RefSeq" id="WP_248826625.1">
    <property type="nucleotide sequence ID" value="NZ_JALKFT010000036.1"/>
</dbReference>
<keyword evidence="4" id="KW-0804">Transcription</keyword>
<gene>
    <name evidence="8" type="ORF">MXD59_22560</name>
</gene>
<dbReference type="InterPro" id="IPR039425">
    <property type="entry name" value="RNA_pol_sigma-70-like"/>
</dbReference>
<dbReference type="InterPro" id="IPR013324">
    <property type="entry name" value="RNA_pol_sigma_r3/r4-like"/>
</dbReference>
<dbReference type="Pfam" id="PF08281">
    <property type="entry name" value="Sigma70_r4_2"/>
    <property type="match status" value="1"/>
</dbReference>
<dbReference type="InterPro" id="IPR013249">
    <property type="entry name" value="RNA_pol_sigma70_r4_t2"/>
</dbReference>
<organism evidence="8 9">
    <name type="scientific">Frankia umida</name>
    <dbReference type="NCBI Taxonomy" id="573489"/>
    <lineage>
        <taxon>Bacteria</taxon>
        <taxon>Bacillati</taxon>
        <taxon>Actinomycetota</taxon>
        <taxon>Actinomycetes</taxon>
        <taxon>Frankiales</taxon>
        <taxon>Frankiaceae</taxon>
        <taxon>Frankia</taxon>
    </lineage>
</organism>
<dbReference type="SUPFAM" id="SSF88659">
    <property type="entry name" value="Sigma3 and sigma4 domains of RNA polymerase sigma factors"/>
    <property type="match status" value="1"/>
</dbReference>
<dbReference type="NCBIfam" id="TIGR02937">
    <property type="entry name" value="sigma70-ECF"/>
    <property type="match status" value="1"/>
</dbReference>
<evidence type="ECO:0000313" key="8">
    <source>
        <dbReference type="EMBL" id="MCK9878511.1"/>
    </source>
</evidence>
<dbReference type="InterPro" id="IPR014284">
    <property type="entry name" value="RNA_pol_sigma-70_dom"/>
</dbReference>
<accession>A0ABT0K469</accession>
<proteinExistence type="inferred from homology"/>
<dbReference type="Pfam" id="PF04542">
    <property type="entry name" value="Sigma70_r2"/>
    <property type="match status" value="1"/>
</dbReference>